<organism evidence="1 2">
    <name type="scientific">Colletotrichum tamarilloi</name>
    <dbReference type="NCBI Taxonomy" id="1209934"/>
    <lineage>
        <taxon>Eukaryota</taxon>
        <taxon>Fungi</taxon>
        <taxon>Dikarya</taxon>
        <taxon>Ascomycota</taxon>
        <taxon>Pezizomycotina</taxon>
        <taxon>Sordariomycetes</taxon>
        <taxon>Hypocreomycetidae</taxon>
        <taxon>Glomerellales</taxon>
        <taxon>Glomerellaceae</taxon>
        <taxon>Colletotrichum</taxon>
        <taxon>Colletotrichum acutatum species complex</taxon>
    </lineage>
</organism>
<dbReference type="Proteomes" id="UP001227543">
    <property type="component" value="Unassembled WGS sequence"/>
</dbReference>
<proteinExistence type="predicted"/>
<evidence type="ECO:0000313" key="2">
    <source>
        <dbReference type="Proteomes" id="UP001227543"/>
    </source>
</evidence>
<protein>
    <submittedName>
        <fullName evidence="1">Uncharacterized protein</fullName>
    </submittedName>
</protein>
<gene>
    <name evidence="1" type="ORF">CTAM01_05671</name>
</gene>
<sequence>VVTLHPRGWSWLRCLCAFPDTEVRRVRRVETILEGLGSLDERSRGGRNADEMQTPKQNTLFSVTPDVVSC</sequence>
<accession>A0ABQ9RER8</accession>
<evidence type="ECO:0000313" key="1">
    <source>
        <dbReference type="EMBL" id="KAK1502233.1"/>
    </source>
</evidence>
<dbReference type="EMBL" id="MLFU01000014">
    <property type="protein sequence ID" value="KAK1502233.1"/>
    <property type="molecule type" value="Genomic_DNA"/>
</dbReference>
<reference evidence="1 2" key="1">
    <citation type="submission" date="2016-10" db="EMBL/GenBank/DDBJ databases">
        <title>The genome sequence of Colletotrichum fioriniae PJ7.</title>
        <authorList>
            <person name="Baroncelli R."/>
        </authorList>
    </citation>
    <scope>NUCLEOTIDE SEQUENCE [LARGE SCALE GENOMIC DNA]</scope>
    <source>
        <strain evidence="1 2">Tom-12</strain>
    </source>
</reference>
<name>A0ABQ9RER8_9PEZI</name>
<dbReference type="GeneID" id="85405939"/>
<comment type="caution">
    <text evidence="1">The sequence shown here is derived from an EMBL/GenBank/DDBJ whole genome shotgun (WGS) entry which is preliminary data.</text>
</comment>
<feature type="non-terminal residue" evidence="1">
    <location>
        <position position="1"/>
    </location>
</feature>
<dbReference type="RefSeq" id="XP_060383915.1">
    <property type="nucleotide sequence ID" value="XM_060521701.1"/>
</dbReference>
<keyword evidence="2" id="KW-1185">Reference proteome</keyword>